<dbReference type="InterPro" id="IPR002686">
    <property type="entry name" value="Transposase_17"/>
</dbReference>
<evidence type="ECO:0000313" key="4">
    <source>
        <dbReference type="Proteomes" id="UP000246050"/>
    </source>
</evidence>
<name>A0A317DLL4_9ACTN</name>
<dbReference type="GO" id="GO:0003677">
    <property type="term" value="F:DNA binding"/>
    <property type="evidence" value="ECO:0007669"/>
    <property type="project" value="InterPro"/>
</dbReference>
<gene>
    <name evidence="3" type="ORF">DKT69_11840</name>
</gene>
<feature type="domain" description="Transposase IS200-like" evidence="2">
    <location>
        <begin position="24"/>
        <end position="84"/>
    </location>
</feature>
<reference evidence="3 4" key="1">
    <citation type="submission" date="2018-05" db="EMBL/GenBank/DDBJ databases">
        <title>Micromonosporas from Atacama Desert.</title>
        <authorList>
            <person name="Carro L."/>
            <person name="Golinska P."/>
            <person name="Klenk H.-P."/>
            <person name="Goodfellow M."/>
        </authorList>
    </citation>
    <scope>NUCLEOTIDE SEQUENCE [LARGE SCALE GENOMIC DNA]</scope>
    <source>
        <strain evidence="3 4">4G51</strain>
    </source>
</reference>
<accession>A0A317DLL4</accession>
<dbReference type="GO" id="GO:0004803">
    <property type="term" value="F:transposase activity"/>
    <property type="evidence" value="ECO:0007669"/>
    <property type="project" value="InterPro"/>
</dbReference>
<dbReference type="Proteomes" id="UP000246050">
    <property type="component" value="Unassembled WGS sequence"/>
</dbReference>
<proteinExistence type="predicted"/>
<feature type="region of interest" description="Disordered" evidence="1">
    <location>
        <begin position="1"/>
        <end position="22"/>
    </location>
</feature>
<dbReference type="Gene3D" id="3.30.70.1290">
    <property type="entry name" value="Transposase IS200-like"/>
    <property type="match status" value="1"/>
</dbReference>
<dbReference type="Pfam" id="PF01797">
    <property type="entry name" value="Y1_Tnp"/>
    <property type="match status" value="1"/>
</dbReference>
<dbReference type="GO" id="GO:0006313">
    <property type="term" value="P:DNA transposition"/>
    <property type="evidence" value="ECO:0007669"/>
    <property type="project" value="InterPro"/>
</dbReference>
<sequence length="95" mass="10646">MYRSCTSDSLASAYDRNRKPPQQIHQLVNFPPTLSKLVNSLKGVSSRQLRQQFPDLVHHYYRANRLRSGTYIASSASGAPLTVLPRVHQAANRPG</sequence>
<protein>
    <recommendedName>
        <fullName evidence="2">Transposase IS200-like domain-containing protein</fullName>
    </recommendedName>
</protein>
<dbReference type="SUPFAM" id="SSF143422">
    <property type="entry name" value="Transposase IS200-like"/>
    <property type="match status" value="1"/>
</dbReference>
<comment type="caution">
    <text evidence="3">The sequence shown here is derived from an EMBL/GenBank/DDBJ whole genome shotgun (WGS) entry which is preliminary data.</text>
</comment>
<dbReference type="InterPro" id="IPR036515">
    <property type="entry name" value="Transposase_17_sf"/>
</dbReference>
<dbReference type="RefSeq" id="WP_109801642.1">
    <property type="nucleotide sequence ID" value="NZ_QGKS01000190.1"/>
</dbReference>
<dbReference type="AlphaFoldDB" id="A0A317DLL4"/>
<evidence type="ECO:0000256" key="1">
    <source>
        <dbReference type="SAM" id="MobiDB-lite"/>
    </source>
</evidence>
<dbReference type="EMBL" id="QGKS01000190">
    <property type="protein sequence ID" value="PWR15272.1"/>
    <property type="molecule type" value="Genomic_DNA"/>
</dbReference>
<organism evidence="3 4">
    <name type="scientific">Micromonospora sicca</name>
    <dbReference type="NCBI Taxonomy" id="2202420"/>
    <lineage>
        <taxon>Bacteria</taxon>
        <taxon>Bacillati</taxon>
        <taxon>Actinomycetota</taxon>
        <taxon>Actinomycetes</taxon>
        <taxon>Micromonosporales</taxon>
        <taxon>Micromonosporaceae</taxon>
        <taxon>Micromonospora</taxon>
    </lineage>
</organism>
<dbReference type="OrthoDB" id="9798161at2"/>
<evidence type="ECO:0000259" key="2">
    <source>
        <dbReference type="Pfam" id="PF01797"/>
    </source>
</evidence>
<feature type="compositionally biased region" description="Polar residues" evidence="1">
    <location>
        <begin position="1"/>
        <end position="10"/>
    </location>
</feature>
<evidence type="ECO:0000313" key="3">
    <source>
        <dbReference type="EMBL" id="PWR15272.1"/>
    </source>
</evidence>